<feature type="region of interest" description="Disordered" evidence="1">
    <location>
        <begin position="1"/>
        <end position="77"/>
    </location>
</feature>
<keyword evidence="3" id="KW-1185">Reference proteome</keyword>
<proteinExistence type="predicted"/>
<evidence type="ECO:0000313" key="3">
    <source>
        <dbReference type="Proteomes" id="UP001362999"/>
    </source>
</evidence>
<reference evidence="2 3" key="1">
    <citation type="journal article" date="2024" name="J Genomics">
        <title>Draft genome sequencing and assembly of Favolaschia claudopus CIRM-BRFM 2984 isolated from oak limbs.</title>
        <authorList>
            <person name="Navarro D."/>
            <person name="Drula E."/>
            <person name="Chaduli D."/>
            <person name="Cazenave R."/>
            <person name="Ahrendt S."/>
            <person name="Wang J."/>
            <person name="Lipzen A."/>
            <person name="Daum C."/>
            <person name="Barry K."/>
            <person name="Grigoriev I.V."/>
            <person name="Favel A."/>
            <person name="Rosso M.N."/>
            <person name="Martin F."/>
        </authorList>
    </citation>
    <scope>NUCLEOTIDE SEQUENCE [LARGE SCALE GENOMIC DNA]</scope>
    <source>
        <strain evidence="2 3">CIRM-BRFM 2984</strain>
    </source>
</reference>
<name>A0AAV9ZVS8_9AGAR</name>
<dbReference type="AlphaFoldDB" id="A0AAV9ZVS8"/>
<feature type="region of interest" description="Disordered" evidence="1">
    <location>
        <begin position="133"/>
        <end position="152"/>
    </location>
</feature>
<evidence type="ECO:0000313" key="2">
    <source>
        <dbReference type="EMBL" id="KAK6992525.1"/>
    </source>
</evidence>
<dbReference type="Proteomes" id="UP001362999">
    <property type="component" value="Unassembled WGS sequence"/>
</dbReference>
<organism evidence="2 3">
    <name type="scientific">Favolaschia claudopus</name>
    <dbReference type="NCBI Taxonomy" id="2862362"/>
    <lineage>
        <taxon>Eukaryota</taxon>
        <taxon>Fungi</taxon>
        <taxon>Dikarya</taxon>
        <taxon>Basidiomycota</taxon>
        <taxon>Agaricomycotina</taxon>
        <taxon>Agaricomycetes</taxon>
        <taxon>Agaricomycetidae</taxon>
        <taxon>Agaricales</taxon>
        <taxon>Marasmiineae</taxon>
        <taxon>Mycenaceae</taxon>
        <taxon>Favolaschia</taxon>
    </lineage>
</organism>
<feature type="compositionally biased region" description="Low complexity" evidence="1">
    <location>
        <begin position="138"/>
        <end position="152"/>
    </location>
</feature>
<evidence type="ECO:0000256" key="1">
    <source>
        <dbReference type="SAM" id="MobiDB-lite"/>
    </source>
</evidence>
<comment type="caution">
    <text evidence="2">The sequence shown here is derived from an EMBL/GenBank/DDBJ whole genome shotgun (WGS) entry which is preliminary data.</text>
</comment>
<protein>
    <submittedName>
        <fullName evidence="2">Uncharacterized protein</fullName>
    </submittedName>
</protein>
<sequence>MRRTEGGDPKKTSNPPNRRSLTKSDGDKSQKAQNGCTPAQLAAMARYRDRHQSTLREKARERMARRRALLADDPQDQVQYRERARAADARYRDAQAGRLSSRQVDRRAMSYIQKYGTEAWLGREERRRKFVERCSVDSGGSPSKGSASKGLA</sequence>
<dbReference type="EMBL" id="JAWWNJ010000109">
    <property type="protein sequence ID" value="KAK6992525.1"/>
    <property type="molecule type" value="Genomic_DNA"/>
</dbReference>
<feature type="compositionally biased region" description="Basic and acidic residues" evidence="1">
    <location>
        <begin position="46"/>
        <end position="62"/>
    </location>
</feature>
<accession>A0AAV9ZVS8</accession>
<feature type="compositionally biased region" description="Basic and acidic residues" evidence="1">
    <location>
        <begin position="1"/>
        <end position="11"/>
    </location>
</feature>
<gene>
    <name evidence="2" type="ORF">R3P38DRAFT_3225594</name>
</gene>